<evidence type="ECO:0000259" key="3">
    <source>
        <dbReference type="PROSITE" id="PS51186"/>
    </source>
</evidence>
<dbReference type="PANTHER" id="PTHR43877">
    <property type="entry name" value="AMINOALKYLPHOSPHONATE N-ACETYLTRANSFERASE-RELATED-RELATED"/>
    <property type="match status" value="1"/>
</dbReference>
<keyword evidence="2" id="KW-0012">Acyltransferase</keyword>
<name>A0A4Z0GGQ5_9ACTN</name>
<proteinExistence type="predicted"/>
<comment type="caution">
    <text evidence="4">The sequence shown here is derived from an EMBL/GenBank/DDBJ whole genome shotgun (WGS) entry which is preliminary data.</text>
</comment>
<protein>
    <submittedName>
        <fullName evidence="4">GNAT family N-acetyltransferase</fullName>
    </submittedName>
</protein>
<evidence type="ECO:0000256" key="1">
    <source>
        <dbReference type="ARBA" id="ARBA00022679"/>
    </source>
</evidence>
<keyword evidence="5" id="KW-1185">Reference proteome</keyword>
<dbReference type="GO" id="GO:0016747">
    <property type="term" value="F:acyltransferase activity, transferring groups other than amino-acyl groups"/>
    <property type="evidence" value="ECO:0007669"/>
    <property type="project" value="InterPro"/>
</dbReference>
<evidence type="ECO:0000256" key="2">
    <source>
        <dbReference type="ARBA" id="ARBA00023315"/>
    </source>
</evidence>
<dbReference type="EMBL" id="SRID01000322">
    <property type="protein sequence ID" value="TGA95406.1"/>
    <property type="molecule type" value="Genomic_DNA"/>
</dbReference>
<dbReference type="SUPFAM" id="SSF55729">
    <property type="entry name" value="Acyl-CoA N-acyltransferases (Nat)"/>
    <property type="match status" value="2"/>
</dbReference>
<organism evidence="4 5">
    <name type="scientific">Streptomyces palmae</name>
    <dbReference type="NCBI Taxonomy" id="1701085"/>
    <lineage>
        <taxon>Bacteria</taxon>
        <taxon>Bacillati</taxon>
        <taxon>Actinomycetota</taxon>
        <taxon>Actinomycetes</taxon>
        <taxon>Kitasatosporales</taxon>
        <taxon>Streptomycetaceae</taxon>
        <taxon>Streptomyces</taxon>
    </lineage>
</organism>
<dbReference type="PANTHER" id="PTHR43877:SF1">
    <property type="entry name" value="ACETYLTRANSFERASE"/>
    <property type="match status" value="1"/>
</dbReference>
<dbReference type="CDD" id="cd04301">
    <property type="entry name" value="NAT_SF"/>
    <property type="match status" value="1"/>
</dbReference>
<dbReference type="Proteomes" id="UP000297948">
    <property type="component" value="Unassembled WGS sequence"/>
</dbReference>
<evidence type="ECO:0000313" key="4">
    <source>
        <dbReference type="EMBL" id="TGA95406.1"/>
    </source>
</evidence>
<evidence type="ECO:0000313" key="5">
    <source>
        <dbReference type="Proteomes" id="UP000297948"/>
    </source>
</evidence>
<dbReference type="InterPro" id="IPR000182">
    <property type="entry name" value="GNAT_dom"/>
</dbReference>
<dbReference type="InterPro" id="IPR016181">
    <property type="entry name" value="Acyl_CoA_acyltransferase"/>
</dbReference>
<dbReference type="AlphaFoldDB" id="A0A4Z0GGQ5"/>
<sequence length="281" mass="29948">MSAAGTAWSVVGSPSAQRYRLLVAELDGRVVGSASVGLAFDSSVPGQSFADPMVHPAARGRGAGRALLAEAERYLAGLGATEVFTWALTDEPSLDFARRCGYRPLRTARYLSLELTEGALPPRAPAPPGVELRPATGLTGDPWPLYEANNEAVRDEPNDIAVDAMPYQDWLALDWNDPDLDRSLSTVALVGGEVVAFSLVHTDGRGGCLSRMTGTRRAHRGRGLAKLAKNHALHLARAAGCTRAYTGNDTGNGPMLAVNRWFGYRPAGAEQRFVRALGAPR</sequence>
<dbReference type="OrthoDB" id="4119890at2"/>
<feature type="domain" description="N-acetyltransferase" evidence="3">
    <location>
        <begin position="1"/>
        <end position="116"/>
    </location>
</feature>
<dbReference type="PROSITE" id="PS51186">
    <property type="entry name" value="GNAT"/>
    <property type="match status" value="2"/>
</dbReference>
<dbReference type="InterPro" id="IPR050832">
    <property type="entry name" value="Bact_Acetyltransf"/>
</dbReference>
<keyword evidence="1 4" id="KW-0808">Transferase</keyword>
<gene>
    <name evidence="4" type="ORF">E4099_25385</name>
</gene>
<reference evidence="4 5" key="1">
    <citation type="submission" date="2019-03" db="EMBL/GenBank/DDBJ databases">
        <authorList>
            <person name="Gonzalez-Pimentel J.L."/>
        </authorList>
    </citation>
    <scope>NUCLEOTIDE SEQUENCE [LARGE SCALE GENOMIC DNA]</scope>
    <source>
        <strain evidence="4 5">JCM 31289</strain>
    </source>
</reference>
<accession>A0A4Z0GGQ5</accession>
<dbReference type="Gene3D" id="3.40.630.30">
    <property type="match status" value="1"/>
</dbReference>
<feature type="domain" description="N-acetyltransferase" evidence="3">
    <location>
        <begin position="130"/>
        <end position="281"/>
    </location>
</feature>
<dbReference type="Pfam" id="PF00583">
    <property type="entry name" value="Acetyltransf_1"/>
    <property type="match status" value="2"/>
</dbReference>